<dbReference type="Pfam" id="PF03372">
    <property type="entry name" value="Exo_endo_phos"/>
    <property type="match status" value="1"/>
</dbReference>
<dbReference type="GO" id="GO:0003824">
    <property type="term" value="F:catalytic activity"/>
    <property type="evidence" value="ECO:0007669"/>
    <property type="project" value="InterPro"/>
</dbReference>
<keyword evidence="4" id="KW-1185">Reference proteome</keyword>
<proteinExistence type="predicted"/>
<dbReference type="SUPFAM" id="SSF56219">
    <property type="entry name" value="DNase I-like"/>
    <property type="match status" value="1"/>
</dbReference>
<name>A0AAV5ILG4_9ROSI</name>
<sequence>MCRSVYAKSRAVGMGPKLKKGRRKQGKQDAEGRSEPSFLPGSKGKIAGDSVGDSGIQNCNRCLKKQMKMNLAVEIWDLAKKLGAVAEDDREIIQRIEEMESRDSRDKAEKANHGSGEARKRRQIRELVKKEKVEFLAIQETKLQAVDNSICRGVWGTDDMEWISKPTAGMSGGLLCVWNPKVFKLTEVIEGDNFIGVTGVWGEDKILVHILNIYSPCQVTGKRALWEELQRLILSRNGNWCLAGDFNAVRSIEERAGCKGMNVEMEEFGDFIHNAGLIDLPLVGRKYTWYNSNGKFMSRIDRFLISEGWFSVWGEVKQWGLRRSVSDHGPILLKEEKIDWGPKPFKFFDAWLELPESLENKGENVAAKVKNGVAERRGCEHKVFP</sequence>
<dbReference type="InterPro" id="IPR005135">
    <property type="entry name" value="Endo/exonuclease/phosphatase"/>
</dbReference>
<dbReference type="PANTHER" id="PTHR33710">
    <property type="entry name" value="BNAC02G09200D PROTEIN"/>
    <property type="match status" value="1"/>
</dbReference>
<organism evidence="3 4">
    <name type="scientific">Rubroshorea leprosula</name>
    <dbReference type="NCBI Taxonomy" id="152421"/>
    <lineage>
        <taxon>Eukaryota</taxon>
        <taxon>Viridiplantae</taxon>
        <taxon>Streptophyta</taxon>
        <taxon>Embryophyta</taxon>
        <taxon>Tracheophyta</taxon>
        <taxon>Spermatophyta</taxon>
        <taxon>Magnoliopsida</taxon>
        <taxon>eudicotyledons</taxon>
        <taxon>Gunneridae</taxon>
        <taxon>Pentapetalae</taxon>
        <taxon>rosids</taxon>
        <taxon>malvids</taxon>
        <taxon>Malvales</taxon>
        <taxon>Dipterocarpaceae</taxon>
        <taxon>Rubroshorea</taxon>
    </lineage>
</organism>
<gene>
    <name evidence="3" type="ORF">SLEP1_g12182</name>
</gene>
<dbReference type="Proteomes" id="UP001054252">
    <property type="component" value="Unassembled WGS sequence"/>
</dbReference>
<dbReference type="EMBL" id="BPVZ01000014">
    <property type="protein sequence ID" value="GKU99314.1"/>
    <property type="molecule type" value="Genomic_DNA"/>
</dbReference>
<evidence type="ECO:0000256" key="1">
    <source>
        <dbReference type="SAM" id="MobiDB-lite"/>
    </source>
</evidence>
<dbReference type="PANTHER" id="PTHR33710:SF64">
    <property type="entry name" value="ENDONUCLEASE_EXONUCLEASE_PHOSPHATASE DOMAIN-CONTAINING PROTEIN"/>
    <property type="match status" value="1"/>
</dbReference>
<dbReference type="AlphaFoldDB" id="A0AAV5ILG4"/>
<feature type="region of interest" description="Disordered" evidence="1">
    <location>
        <begin position="97"/>
        <end position="121"/>
    </location>
</feature>
<dbReference type="Gene3D" id="3.60.10.10">
    <property type="entry name" value="Endonuclease/exonuclease/phosphatase"/>
    <property type="match status" value="1"/>
</dbReference>
<reference evidence="3 4" key="1">
    <citation type="journal article" date="2021" name="Commun. Biol.">
        <title>The genome of Shorea leprosula (Dipterocarpaceae) highlights the ecological relevance of drought in aseasonal tropical rainforests.</title>
        <authorList>
            <person name="Ng K.K.S."/>
            <person name="Kobayashi M.J."/>
            <person name="Fawcett J.A."/>
            <person name="Hatakeyama M."/>
            <person name="Paape T."/>
            <person name="Ng C.H."/>
            <person name="Ang C.C."/>
            <person name="Tnah L.H."/>
            <person name="Lee C.T."/>
            <person name="Nishiyama T."/>
            <person name="Sese J."/>
            <person name="O'Brien M.J."/>
            <person name="Copetti D."/>
            <person name="Mohd Noor M.I."/>
            <person name="Ong R.C."/>
            <person name="Putra M."/>
            <person name="Sireger I.Z."/>
            <person name="Indrioko S."/>
            <person name="Kosugi Y."/>
            <person name="Izuno A."/>
            <person name="Isagi Y."/>
            <person name="Lee S.L."/>
            <person name="Shimizu K.K."/>
        </authorList>
    </citation>
    <scope>NUCLEOTIDE SEQUENCE [LARGE SCALE GENOMIC DNA]</scope>
    <source>
        <strain evidence="3">214</strain>
    </source>
</reference>
<feature type="domain" description="Endonuclease/exonuclease/phosphatase" evidence="2">
    <location>
        <begin position="115"/>
        <end position="328"/>
    </location>
</feature>
<evidence type="ECO:0000313" key="4">
    <source>
        <dbReference type="Proteomes" id="UP001054252"/>
    </source>
</evidence>
<comment type="caution">
    <text evidence="3">The sequence shown here is derived from an EMBL/GenBank/DDBJ whole genome shotgun (WGS) entry which is preliminary data.</text>
</comment>
<evidence type="ECO:0000313" key="3">
    <source>
        <dbReference type="EMBL" id="GKU99314.1"/>
    </source>
</evidence>
<feature type="region of interest" description="Disordered" evidence="1">
    <location>
        <begin position="1"/>
        <end position="50"/>
    </location>
</feature>
<accession>A0AAV5ILG4</accession>
<evidence type="ECO:0000259" key="2">
    <source>
        <dbReference type="Pfam" id="PF03372"/>
    </source>
</evidence>
<protein>
    <recommendedName>
        <fullName evidence="2">Endonuclease/exonuclease/phosphatase domain-containing protein</fullName>
    </recommendedName>
</protein>
<dbReference type="InterPro" id="IPR036691">
    <property type="entry name" value="Endo/exonu/phosph_ase_sf"/>
</dbReference>